<dbReference type="NCBIfam" id="TIGR00104">
    <property type="entry name" value="tRNA_TsaA"/>
    <property type="match status" value="1"/>
</dbReference>
<evidence type="ECO:0000256" key="1">
    <source>
        <dbReference type="ARBA" id="ARBA00022691"/>
    </source>
</evidence>
<organism evidence="4 5">
    <name type="scientific">Luteolibacter rhizosphaerae</name>
    <dbReference type="NCBI Taxonomy" id="2989719"/>
    <lineage>
        <taxon>Bacteria</taxon>
        <taxon>Pseudomonadati</taxon>
        <taxon>Verrucomicrobiota</taxon>
        <taxon>Verrucomicrobiia</taxon>
        <taxon>Verrucomicrobiales</taxon>
        <taxon>Verrucomicrobiaceae</taxon>
        <taxon>Luteolibacter</taxon>
    </lineage>
</organism>
<evidence type="ECO:0000313" key="5">
    <source>
        <dbReference type="Proteomes" id="UP001165653"/>
    </source>
</evidence>
<dbReference type="PANTHER" id="PTHR12818:SF0">
    <property type="entry name" value="TRNA (ADENINE(37)-N6)-METHYLTRANSFERASE"/>
    <property type="match status" value="1"/>
</dbReference>
<dbReference type="InterPro" id="IPR036413">
    <property type="entry name" value="YaeB-like_sf"/>
</dbReference>
<dbReference type="Pfam" id="PF01980">
    <property type="entry name" value="TrmO_N"/>
    <property type="match status" value="1"/>
</dbReference>
<dbReference type="SUPFAM" id="SSF118196">
    <property type="entry name" value="YaeB-like"/>
    <property type="match status" value="1"/>
</dbReference>
<dbReference type="InterPro" id="IPR023368">
    <property type="entry name" value="UPF0066_cons_site"/>
</dbReference>
<feature type="domain" description="TsaA-like" evidence="3">
    <location>
        <begin position="3"/>
        <end position="145"/>
    </location>
</feature>
<sequence length="233" mass="25095">MEIRPIGIVRSCFGGKFAVPRQPGLCPSAWGELIFEPEFRQAEALRGIEGFSHLWLIFGFHLTADAGWSPTVRPPRLGGNERVGVFASRSTFRPNGLGLSLVRLDGIETRSGSGNVLLLGGIDLADGTPVFDIKPYLPYAESMPDARAGFAPDPPQRLEVDTTPAKSFEALPERSRRLIVEALSLDARPPAGRDEPGRIYGAPLCGLEVKFTVEEGICRLVSVEPADGSGLKG</sequence>
<dbReference type="PANTHER" id="PTHR12818">
    <property type="entry name" value="TRNA (ADENINE(37)-N6)-METHYLTRANSFERASE"/>
    <property type="match status" value="1"/>
</dbReference>
<evidence type="ECO:0000259" key="3">
    <source>
        <dbReference type="PROSITE" id="PS51668"/>
    </source>
</evidence>
<dbReference type="Gene3D" id="3.30.2310.10">
    <property type="entry name" value="YaeB-like"/>
    <property type="match status" value="1"/>
</dbReference>
<dbReference type="InterPro" id="IPR040372">
    <property type="entry name" value="YaeB-like"/>
</dbReference>
<evidence type="ECO:0000256" key="2">
    <source>
        <dbReference type="ARBA" id="ARBA00033753"/>
    </source>
</evidence>
<keyword evidence="5" id="KW-1185">Reference proteome</keyword>
<dbReference type="EMBL" id="JAPDDR010000004">
    <property type="protein sequence ID" value="MCW1913821.1"/>
    <property type="molecule type" value="Genomic_DNA"/>
</dbReference>
<keyword evidence="1" id="KW-0949">S-adenosyl-L-methionine</keyword>
<dbReference type="PROSITE" id="PS51668">
    <property type="entry name" value="TSAA_2"/>
    <property type="match status" value="1"/>
</dbReference>
<evidence type="ECO:0000313" key="4">
    <source>
        <dbReference type="EMBL" id="MCW1913821.1"/>
    </source>
</evidence>
<dbReference type="InterPro" id="IPR023370">
    <property type="entry name" value="TrmO-like_N"/>
</dbReference>
<name>A0ABT3G1W2_9BACT</name>
<comment type="similarity">
    <text evidence="2">Belongs to the tRNA methyltransferase O family.</text>
</comment>
<accession>A0ABT3G1W2</accession>
<dbReference type="PROSITE" id="PS01318">
    <property type="entry name" value="TSAA_1"/>
    <property type="match status" value="1"/>
</dbReference>
<dbReference type="Gene3D" id="2.40.30.70">
    <property type="entry name" value="YaeB-like"/>
    <property type="match status" value="1"/>
</dbReference>
<dbReference type="InterPro" id="IPR036414">
    <property type="entry name" value="YaeB_N_sf"/>
</dbReference>
<protein>
    <submittedName>
        <fullName evidence="4">tRNA (N6-threonylcarbamoyladenosine(37)-N6)-methyltransferase TrmO</fullName>
    </submittedName>
</protein>
<gene>
    <name evidence="4" type="primary">tsaA</name>
    <name evidence="4" type="ORF">OJ996_09555</name>
</gene>
<comment type="caution">
    <text evidence="4">The sequence shown here is derived from an EMBL/GenBank/DDBJ whole genome shotgun (WGS) entry which is preliminary data.</text>
</comment>
<dbReference type="CDD" id="cd09281">
    <property type="entry name" value="UPF0066"/>
    <property type="match status" value="1"/>
</dbReference>
<dbReference type="Proteomes" id="UP001165653">
    <property type="component" value="Unassembled WGS sequence"/>
</dbReference>
<proteinExistence type="inferred from homology"/>
<reference evidence="4" key="1">
    <citation type="submission" date="2022-10" db="EMBL/GenBank/DDBJ databases">
        <title>Luteolibacter sp. GHJ8, whole genome shotgun sequencing project.</title>
        <authorList>
            <person name="Zhao G."/>
            <person name="Shen L."/>
        </authorList>
    </citation>
    <scope>NUCLEOTIDE SEQUENCE</scope>
    <source>
        <strain evidence="4">GHJ8</strain>
    </source>
</reference>